<name>A0A6M3Y7U8_9ZZZZ</name>
<feature type="domain" description="HNH nuclease" evidence="1">
    <location>
        <begin position="117"/>
        <end position="153"/>
    </location>
</feature>
<dbReference type="InterPro" id="IPR044925">
    <property type="entry name" value="His-Me_finger_sf"/>
</dbReference>
<gene>
    <name evidence="2" type="ORF">MM415A00125_0029</name>
</gene>
<protein>
    <submittedName>
        <fullName evidence="2">Putative homing endonuclease</fullName>
    </submittedName>
</protein>
<keyword evidence="2" id="KW-0540">Nuclease</keyword>
<organism evidence="2">
    <name type="scientific">viral metagenome</name>
    <dbReference type="NCBI Taxonomy" id="1070528"/>
    <lineage>
        <taxon>unclassified sequences</taxon>
        <taxon>metagenomes</taxon>
        <taxon>organismal metagenomes</taxon>
    </lineage>
</organism>
<keyword evidence="2" id="KW-0255">Endonuclease</keyword>
<dbReference type="AlphaFoldDB" id="A0A6M3Y7U8"/>
<dbReference type="Pfam" id="PF13392">
    <property type="entry name" value="HNH_3"/>
    <property type="match status" value="1"/>
</dbReference>
<evidence type="ECO:0000313" key="2">
    <source>
        <dbReference type="EMBL" id="QJI04936.1"/>
    </source>
</evidence>
<dbReference type="GO" id="GO:0004519">
    <property type="term" value="F:endonuclease activity"/>
    <property type="evidence" value="ECO:0007669"/>
    <property type="project" value="UniProtKB-KW"/>
</dbReference>
<keyword evidence="2" id="KW-0378">Hydrolase</keyword>
<accession>A0A6M3Y7U8</accession>
<dbReference type="EMBL" id="MT145192">
    <property type="protein sequence ID" value="QJI04936.1"/>
    <property type="molecule type" value="Genomic_DNA"/>
</dbReference>
<dbReference type="InterPro" id="IPR003615">
    <property type="entry name" value="HNH_nuc"/>
</dbReference>
<proteinExistence type="predicted"/>
<dbReference type="Gene3D" id="3.90.75.20">
    <property type="match status" value="1"/>
</dbReference>
<evidence type="ECO:0000259" key="1">
    <source>
        <dbReference type="Pfam" id="PF13392"/>
    </source>
</evidence>
<sequence>MLDIYALSWYNKGGGDDMFKLGEIKRGSELGRAYYNKFIWHACVGCGKERWEEILKGQPRYLMCRSCGDKSRDNQGVNNSQWKGGRFKQRQGYILVRLYPDDLYYSMANSHHYVFEHRLIVAKHLGRPLEEYEKVHHKNGIRDDNRCPGNLELWIEKQPSGQRIEDILEYAYWVIDKYGKGWKFQKPCPDCNKSGWMDKG</sequence>
<reference evidence="2" key="1">
    <citation type="submission" date="2020-03" db="EMBL/GenBank/DDBJ databases">
        <title>The deep terrestrial virosphere.</title>
        <authorList>
            <person name="Holmfeldt K."/>
            <person name="Nilsson E."/>
            <person name="Simone D."/>
            <person name="Lopez-Fernandez M."/>
            <person name="Wu X."/>
            <person name="de Brujin I."/>
            <person name="Lundin D."/>
            <person name="Andersson A."/>
            <person name="Bertilsson S."/>
            <person name="Dopson M."/>
        </authorList>
    </citation>
    <scope>NUCLEOTIDE SEQUENCE</scope>
    <source>
        <strain evidence="2">MM415A00125</strain>
    </source>
</reference>
<dbReference type="SUPFAM" id="SSF54060">
    <property type="entry name" value="His-Me finger endonucleases"/>
    <property type="match status" value="1"/>
</dbReference>